<organism evidence="5 6">
    <name type="scientific">Enterocloster lavalensis</name>
    <dbReference type="NCBI Taxonomy" id="460384"/>
    <lineage>
        <taxon>Bacteria</taxon>
        <taxon>Bacillati</taxon>
        <taxon>Bacillota</taxon>
        <taxon>Clostridia</taxon>
        <taxon>Lachnospirales</taxon>
        <taxon>Lachnospiraceae</taxon>
        <taxon>Enterocloster</taxon>
    </lineage>
</organism>
<dbReference type="Pfam" id="PF02661">
    <property type="entry name" value="Fic"/>
    <property type="match status" value="1"/>
</dbReference>
<dbReference type="STRING" id="460384.SAMN05216313_10529"/>
<feature type="site" description="Important for autoinhibition of adenylyltransferase activity" evidence="3">
    <location>
        <position position="44"/>
    </location>
</feature>
<dbReference type="AlphaFoldDB" id="A0A1I0DTR5"/>
<name>A0A1I0DTR5_9FIRM</name>
<dbReference type="InterPro" id="IPR003812">
    <property type="entry name" value="Fido"/>
</dbReference>
<gene>
    <name evidence="5" type="ORF">SAMN05216313_10529</name>
</gene>
<dbReference type="Proteomes" id="UP000198508">
    <property type="component" value="Unassembled WGS sequence"/>
</dbReference>
<feature type="active site" evidence="1">
    <location>
        <position position="171"/>
    </location>
</feature>
<keyword evidence="6" id="KW-1185">Reference proteome</keyword>
<dbReference type="GO" id="GO:0005524">
    <property type="term" value="F:ATP binding"/>
    <property type="evidence" value="ECO:0007669"/>
    <property type="project" value="UniProtKB-KW"/>
</dbReference>
<keyword evidence="2" id="KW-0067">ATP-binding</keyword>
<protein>
    <submittedName>
        <fullName evidence="5">Fic/DOC family protein</fullName>
    </submittedName>
</protein>
<evidence type="ECO:0000259" key="4">
    <source>
        <dbReference type="PROSITE" id="PS51459"/>
    </source>
</evidence>
<evidence type="ECO:0000256" key="3">
    <source>
        <dbReference type="PIRSR" id="PIRSR640198-3"/>
    </source>
</evidence>
<keyword evidence="2" id="KW-0547">Nucleotide-binding</keyword>
<dbReference type="SUPFAM" id="SSF140931">
    <property type="entry name" value="Fic-like"/>
    <property type="match status" value="1"/>
</dbReference>
<dbReference type="RefSeq" id="WP_092361608.1">
    <property type="nucleotide sequence ID" value="NZ_FOIM01000005.1"/>
</dbReference>
<dbReference type="PROSITE" id="PS51459">
    <property type="entry name" value="FIDO"/>
    <property type="match status" value="1"/>
</dbReference>
<dbReference type="InterPro" id="IPR036597">
    <property type="entry name" value="Fido-like_dom_sf"/>
</dbReference>
<sequence length="254" mass="29132">MNYPELLRKRDLYQSGRASIPELTLQSYEQAFEIEYTHNSTAIEGNTLTLMETKVLLEDGITIGGKRLREIYETVNHQKAYRYVKECIAKEQLLDEKIVKDIHALLMENIFVGGIYRNVDVYISGAQHTPPSPGEMYRQVKDFYADLIWKGKEMNPIELAAWTHAEFVRIHPFPDGNGRTSRLIMNYQLLANGFPAVSIAKENRLDYFNALEAYAVEGNLVPFAEMVAGLADQQLDRYLGMMEPSQDMQQNPKM</sequence>
<reference evidence="6" key="1">
    <citation type="submission" date="2016-10" db="EMBL/GenBank/DDBJ databases">
        <authorList>
            <person name="Varghese N."/>
            <person name="Submissions S."/>
        </authorList>
    </citation>
    <scope>NUCLEOTIDE SEQUENCE [LARGE SCALE GENOMIC DNA]</scope>
    <source>
        <strain evidence="6">NLAE-zl-G277</strain>
    </source>
</reference>
<dbReference type="PANTHER" id="PTHR13504:SF38">
    <property type="entry name" value="FIDO DOMAIN-CONTAINING PROTEIN"/>
    <property type="match status" value="1"/>
</dbReference>
<evidence type="ECO:0000256" key="2">
    <source>
        <dbReference type="PIRSR" id="PIRSR640198-2"/>
    </source>
</evidence>
<feature type="binding site" evidence="2">
    <location>
        <begin position="175"/>
        <end position="182"/>
    </location>
    <ligand>
        <name>ATP</name>
        <dbReference type="ChEBI" id="CHEBI:30616"/>
    </ligand>
</feature>
<evidence type="ECO:0000313" key="5">
    <source>
        <dbReference type="EMBL" id="SET35355.1"/>
    </source>
</evidence>
<accession>A0A1I0DTR5</accession>
<evidence type="ECO:0000256" key="1">
    <source>
        <dbReference type="PIRSR" id="PIRSR640198-1"/>
    </source>
</evidence>
<dbReference type="Gene3D" id="1.10.3290.10">
    <property type="entry name" value="Fido-like domain"/>
    <property type="match status" value="1"/>
</dbReference>
<proteinExistence type="predicted"/>
<dbReference type="PANTHER" id="PTHR13504">
    <property type="entry name" value="FIDO DOMAIN-CONTAINING PROTEIN DDB_G0283145"/>
    <property type="match status" value="1"/>
</dbReference>
<dbReference type="InterPro" id="IPR040198">
    <property type="entry name" value="Fido_containing"/>
</dbReference>
<feature type="domain" description="Fido" evidence="4">
    <location>
        <begin position="94"/>
        <end position="229"/>
    </location>
</feature>
<dbReference type="EMBL" id="FOIM01000005">
    <property type="protein sequence ID" value="SET35355.1"/>
    <property type="molecule type" value="Genomic_DNA"/>
</dbReference>
<evidence type="ECO:0000313" key="6">
    <source>
        <dbReference type="Proteomes" id="UP000198508"/>
    </source>
</evidence>